<dbReference type="Proteomes" id="UP000004208">
    <property type="component" value="Unassembled WGS sequence"/>
</dbReference>
<dbReference type="eggNOG" id="COG4823">
    <property type="taxonomic scope" value="Bacteria"/>
</dbReference>
<accession>D7WBR6</accession>
<dbReference type="EMBL" id="ACLJ02000001">
    <property type="protein sequence ID" value="EFK55297.1"/>
    <property type="molecule type" value="Genomic_DNA"/>
</dbReference>
<dbReference type="OrthoDB" id="5363652at2"/>
<organism evidence="1 2">
    <name type="scientific">Corynebacterium genitalium ATCC 33030</name>
    <dbReference type="NCBI Taxonomy" id="585529"/>
    <lineage>
        <taxon>Bacteria</taxon>
        <taxon>Bacillati</taxon>
        <taxon>Actinomycetota</taxon>
        <taxon>Actinomycetes</taxon>
        <taxon>Mycobacteriales</taxon>
        <taxon>Corynebacteriaceae</taxon>
        <taxon>Corynebacterium</taxon>
    </lineage>
</organism>
<evidence type="ECO:0000313" key="2">
    <source>
        <dbReference type="Proteomes" id="UP000004208"/>
    </source>
</evidence>
<dbReference type="AlphaFoldDB" id="D7WBR6"/>
<dbReference type="InterPro" id="IPR011664">
    <property type="entry name" value="Abi_system_AbiD/AbiF-like"/>
</dbReference>
<protein>
    <submittedName>
        <fullName evidence="1">Abi-like protein</fullName>
    </submittedName>
</protein>
<evidence type="ECO:0000313" key="1">
    <source>
        <dbReference type="EMBL" id="EFK55297.1"/>
    </source>
</evidence>
<proteinExistence type="predicted"/>
<sequence>MNRRKDYLSVQEQVEKIKDRGLSIPSEKAVARFLERNNYYRFSGYMRYFQKDLAHGEDEFIAGATWDEIVDLYELDARLRSLLLDGIQLAEISTRTAFALSEGAKHGPYESFLRSTSYKLPKDPSVKPTHKLIASELQRSKEPYISKYRKDAAGRGPAWLRDVPVWVAVETFSLGTLSKAITYRNDAGAVYGETCSTLGVGKPFLASQLRSFTFVRNKCAHSSRLWNCFVLDQPKVPTSAKNRAERTLGEPYEPNSVMATIVALDNFLFRTGMRVGFLDEYLELAAGKPAFRRGISDPQNS</sequence>
<name>D7WBR6_9CORY</name>
<reference evidence="1" key="1">
    <citation type="submission" date="2010-06" db="EMBL/GenBank/DDBJ databases">
        <authorList>
            <person name="Muzny D."/>
            <person name="Qin X."/>
            <person name="Buhay C."/>
            <person name="Dugan-Rocha S."/>
            <person name="Ding Y."/>
            <person name="Chen G."/>
            <person name="Hawes A."/>
            <person name="Holder M."/>
            <person name="Jhangiani S."/>
            <person name="Johnson A."/>
            <person name="Khan Z."/>
            <person name="Li Z."/>
            <person name="Liu W."/>
            <person name="Liu X."/>
            <person name="Perez L."/>
            <person name="Shen H."/>
            <person name="Wang Q."/>
            <person name="Watt J."/>
            <person name="Xi L."/>
            <person name="Xin Y."/>
            <person name="Zhou J."/>
            <person name="Deng J."/>
            <person name="Jiang H."/>
            <person name="Liu Y."/>
            <person name="Qu J."/>
            <person name="Song X.-Z."/>
            <person name="Zhang L."/>
            <person name="Villasana D."/>
            <person name="Johnson A."/>
            <person name="Liu J."/>
            <person name="Liyanage D."/>
            <person name="Lorensuhewa L."/>
            <person name="Robinson T."/>
            <person name="Song A."/>
            <person name="Song B.-B."/>
            <person name="Dinh H."/>
            <person name="Thornton R."/>
            <person name="Coyle M."/>
            <person name="Francisco L."/>
            <person name="Jackson L."/>
            <person name="Javaid M."/>
            <person name="Korchina V."/>
            <person name="Kovar C."/>
            <person name="Mata R."/>
            <person name="Mathew T."/>
            <person name="Ngo R."/>
            <person name="Nguyen L."/>
            <person name="Nguyen N."/>
            <person name="Okwuonu G."/>
            <person name="Ongeri F."/>
            <person name="Pham C."/>
            <person name="Simmons D."/>
            <person name="Wilczek-Boney K."/>
            <person name="Hale W."/>
            <person name="Jakkamsetti A."/>
            <person name="Pham P."/>
            <person name="Ruth R."/>
            <person name="San Lucas F."/>
            <person name="Warren J."/>
            <person name="Zhang J."/>
            <person name="Zhao Z."/>
            <person name="Zhou C."/>
            <person name="Zhu D."/>
            <person name="Lee S."/>
            <person name="Bess C."/>
            <person name="Blankenburg K."/>
            <person name="Forbes L."/>
            <person name="Fu Q."/>
            <person name="Gubbala S."/>
            <person name="Hirani K."/>
            <person name="Jayaseelan J.C."/>
            <person name="Lara F."/>
            <person name="Munidasa M."/>
            <person name="Palculict T."/>
            <person name="Patil S."/>
            <person name="Pu L.-L."/>
            <person name="Saada N."/>
            <person name="Tang L."/>
            <person name="Weissenberger G."/>
            <person name="Zhu Y."/>
            <person name="Hemphill L."/>
            <person name="Shang Y."/>
            <person name="Youmans B."/>
            <person name="Ayvaz T."/>
            <person name="Ross M."/>
            <person name="Santibanez J."/>
            <person name="Aqrawi P."/>
            <person name="Gross S."/>
            <person name="Joshi V."/>
            <person name="Fowler G."/>
            <person name="Nazareth L."/>
            <person name="Reid J."/>
            <person name="Worley K."/>
            <person name="Petrosino J."/>
            <person name="Highlander S."/>
            <person name="Gibbs R."/>
        </authorList>
    </citation>
    <scope>NUCLEOTIDE SEQUENCE [LARGE SCALE GENOMIC DNA]</scope>
    <source>
        <strain evidence="1">ATCC 33030</strain>
    </source>
</reference>
<gene>
    <name evidence="1" type="ORF">HMPREF0291_10555</name>
</gene>
<dbReference type="HOGENOM" id="CLU_044962_2_1_11"/>
<keyword evidence="2" id="KW-1185">Reference proteome</keyword>
<comment type="caution">
    <text evidence="1">The sequence shown here is derived from an EMBL/GenBank/DDBJ whole genome shotgun (WGS) entry which is preliminary data.</text>
</comment>
<dbReference type="RefSeq" id="WP_005287603.1">
    <property type="nucleotide sequence ID" value="NZ_CM000961.1"/>
</dbReference>
<dbReference type="Pfam" id="PF07751">
    <property type="entry name" value="Abi_2"/>
    <property type="match status" value="1"/>
</dbReference>